<dbReference type="KEGG" id="aue:C5O00_04810"/>
<dbReference type="InterPro" id="IPR015882">
    <property type="entry name" value="HEX_bac_N"/>
</dbReference>
<feature type="domain" description="Beta-hexosaminidase bacterial type N-terminal" evidence="8">
    <location>
        <begin position="36"/>
        <end position="164"/>
    </location>
</feature>
<evidence type="ECO:0000259" key="7">
    <source>
        <dbReference type="Pfam" id="PF00728"/>
    </source>
</evidence>
<dbReference type="AlphaFoldDB" id="A0A2S0HWI4"/>
<proteinExistence type="inferred from homology"/>
<comment type="similarity">
    <text evidence="2">Belongs to the glycosyl hydrolase 20 family.</text>
</comment>
<accession>A0A2S0HWI4</accession>
<dbReference type="InterPro" id="IPR029018">
    <property type="entry name" value="Hex-like_dom2"/>
</dbReference>
<evidence type="ECO:0000256" key="6">
    <source>
        <dbReference type="PIRSR" id="PIRSR625705-1"/>
    </source>
</evidence>
<dbReference type="GO" id="GO:0005975">
    <property type="term" value="P:carbohydrate metabolic process"/>
    <property type="evidence" value="ECO:0007669"/>
    <property type="project" value="InterPro"/>
</dbReference>
<keyword evidence="4" id="KW-0378">Hydrolase</keyword>
<dbReference type="Gene3D" id="3.30.379.10">
    <property type="entry name" value="Chitobiase/beta-hexosaminidase domain 2-like"/>
    <property type="match status" value="1"/>
</dbReference>
<dbReference type="Gene3D" id="3.20.20.80">
    <property type="entry name" value="Glycosidases"/>
    <property type="match status" value="1"/>
</dbReference>
<feature type="domain" description="Glycoside hydrolase family 20 catalytic" evidence="7">
    <location>
        <begin position="167"/>
        <end position="512"/>
    </location>
</feature>
<evidence type="ECO:0000256" key="5">
    <source>
        <dbReference type="ARBA" id="ARBA00023295"/>
    </source>
</evidence>
<dbReference type="OrthoDB" id="9763537at2"/>
<dbReference type="PROSITE" id="PS51257">
    <property type="entry name" value="PROKAR_LIPOPROTEIN"/>
    <property type="match status" value="1"/>
</dbReference>
<feature type="active site" description="Proton donor" evidence="6">
    <location>
        <position position="343"/>
    </location>
</feature>
<dbReference type="GO" id="GO:0004563">
    <property type="term" value="F:beta-N-acetylhexosaminidase activity"/>
    <property type="evidence" value="ECO:0007669"/>
    <property type="project" value="UniProtKB-EC"/>
</dbReference>
<protein>
    <recommendedName>
        <fullName evidence="3">beta-N-acetylhexosaminidase</fullName>
        <ecNumber evidence="3">3.2.1.52</ecNumber>
    </recommendedName>
</protein>
<dbReference type="PANTHER" id="PTHR22600">
    <property type="entry name" value="BETA-HEXOSAMINIDASE"/>
    <property type="match status" value="1"/>
</dbReference>
<dbReference type="EMBL" id="CP027062">
    <property type="protein sequence ID" value="AVI50523.1"/>
    <property type="molecule type" value="Genomic_DNA"/>
</dbReference>
<reference evidence="9 10" key="1">
    <citation type="submission" date="2018-02" db="EMBL/GenBank/DDBJ databases">
        <title>Genomic analysis of the strain RR4-38 isolated from a seawater recirculating aquaculture system.</title>
        <authorList>
            <person name="Kim Y.-S."/>
            <person name="Jang Y.H."/>
            <person name="Kim K.-H."/>
        </authorList>
    </citation>
    <scope>NUCLEOTIDE SEQUENCE [LARGE SCALE GENOMIC DNA]</scope>
    <source>
        <strain evidence="9 10">RR4-38</strain>
    </source>
</reference>
<organism evidence="9 10">
    <name type="scientific">Pukyongia salina</name>
    <dbReference type="NCBI Taxonomy" id="2094025"/>
    <lineage>
        <taxon>Bacteria</taxon>
        <taxon>Pseudomonadati</taxon>
        <taxon>Bacteroidota</taxon>
        <taxon>Flavobacteriia</taxon>
        <taxon>Flavobacteriales</taxon>
        <taxon>Flavobacteriaceae</taxon>
        <taxon>Pukyongia</taxon>
    </lineage>
</organism>
<dbReference type="InterPro" id="IPR015883">
    <property type="entry name" value="Glyco_hydro_20_cat"/>
</dbReference>
<dbReference type="PANTHER" id="PTHR22600:SF57">
    <property type="entry name" value="BETA-N-ACETYLHEXOSAMINIDASE"/>
    <property type="match status" value="1"/>
</dbReference>
<dbReference type="SUPFAM" id="SSF55545">
    <property type="entry name" value="beta-N-acetylhexosaminidase-like domain"/>
    <property type="match status" value="1"/>
</dbReference>
<dbReference type="SUPFAM" id="SSF51445">
    <property type="entry name" value="(Trans)glycosidases"/>
    <property type="match status" value="1"/>
</dbReference>
<dbReference type="RefSeq" id="WP_105215428.1">
    <property type="nucleotide sequence ID" value="NZ_CP027062.1"/>
</dbReference>
<dbReference type="GO" id="GO:0016020">
    <property type="term" value="C:membrane"/>
    <property type="evidence" value="ECO:0007669"/>
    <property type="project" value="TreeGrafter"/>
</dbReference>
<dbReference type="InterPro" id="IPR025705">
    <property type="entry name" value="Beta_hexosaminidase_sua/sub"/>
</dbReference>
<dbReference type="GO" id="GO:0030203">
    <property type="term" value="P:glycosaminoglycan metabolic process"/>
    <property type="evidence" value="ECO:0007669"/>
    <property type="project" value="TreeGrafter"/>
</dbReference>
<evidence type="ECO:0000256" key="4">
    <source>
        <dbReference type="ARBA" id="ARBA00022801"/>
    </source>
</evidence>
<evidence type="ECO:0000313" key="10">
    <source>
        <dbReference type="Proteomes" id="UP000238442"/>
    </source>
</evidence>
<comment type="catalytic activity">
    <reaction evidence="1">
        <text>Hydrolysis of terminal non-reducing N-acetyl-D-hexosamine residues in N-acetyl-beta-D-hexosaminides.</text>
        <dbReference type="EC" id="3.2.1.52"/>
    </reaction>
</comment>
<dbReference type="EC" id="3.2.1.52" evidence="3"/>
<gene>
    <name evidence="9" type="ORF">C5O00_04810</name>
</gene>
<keyword evidence="5" id="KW-0326">Glycosidase</keyword>
<dbReference type="Proteomes" id="UP000238442">
    <property type="component" value="Chromosome"/>
</dbReference>
<dbReference type="Pfam" id="PF02838">
    <property type="entry name" value="Glyco_hydro_20b"/>
    <property type="match status" value="1"/>
</dbReference>
<keyword evidence="10" id="KW-1185">Reference proteome</keyword>
<name>A0A2S0HWI4_9FLAO</name>
<evidence type="ECO:0000256" key="1">
    <source>
        <dbReference type="ARBA" id="ARBA00001231"/>
    </source>
</evidence>
<evidence type="ECO:0000256" key="2">
    <source>
        <dbReference type="ARBA" id="ARBA00006285"/>
    </source>
</evidence>
<dbReference type="PRINTS" id="PR00738">
    <property type="entry name" value="GLHYDRLASE20"/>
</dbReference>
<dbReference type="InterPro" id="IPR017853">
    <property type="entry name" value="GH"/>
</dbReference>
<dbReference type="CDD" id="cd06563">
    <property type="entry name" value="GH20_chitobiase-like"/>
    <property type="match status" value="1"/>
</dbReference>
<evidence type="ECO:0000313" key="9">
    <source>
        <dbReference type="EMBL" id="AVI50523.1"/>
    </source>
</evidence>
<evidence type="ECO:0000256" key="3">
    <source>
        <dbReference type="ARBA" id="ARBA00012663"/>
    </source>
</evidence>
<dbReference type="Pfam" id="PF00728">
    <property type="entry name" value="Glyco_hydro_20"/>
    <property type="match status" value="1"/>
</dbReference>
<sequence>MKRTRPTLSPALVLLSIFFLLSGCNKKSNSHFVSEVNIIPAPQSIQHQDGSFIITEETTFSSSEEFKYANQFFQKYILNGTGISLKTIADPEKADIHFKTDTTLPAEGYRLTVSNNGILLEGADKAGVFYGVQTIRQILPPDMETAMVREKSTAEIPAVTITDAPRFAYRGMHLDVARHFFPKEFIKEYISYLAMLKMNYFHWHLTEDQGWRIEIEQFPRLTTHAAFRDETLLGHYNDTPQKFDGQRYGGFYSKEDIKEIIAYAEAHHITIVPEIEMPGHAQAAISAYPELGCSGEQVPVATKWGVFENIYCPNQKTFAFLKGVLTEVIELFPGEYIHIGGDEAPKTKWKQCAHCQKLIRDHGLKDEHELQSWFIKEIETFINSKGKSIIGWDEILEGGLAPNATVMSWRGTQGGIEAAKSGHKVIMTPTSHAYFDYYQSERTTEPLAIGGFLPLEKVYGFNPIPEELSPEEAKYVLGAQGNVWTEYMKTKQQVEYMIFPRMLAMSEVVWSGPTENFGEDFAHFVNRVESFHQRLEAMHVNYANHLYSIKGEVIKRKEGVYYKLSTPTSGKLIKYMLPNGNLTAYNEPFPIGGLRTQIKAMVYKDGQVVSDTFVEDITFHKGMFAKINLNTHPYKSYSSGGVEALNNGIKGSDSRYGDSEWLGFWGDDLEVTIELDTAQELSWISTSFFHAPGQWIYAPNQVTLLISKNGIDYQIDQTLDLNPDATRVNAILDIDTLTTKFIKLKIPNFGTIPDGKQGAGNKAWTFIDEIIIQ</sequence>
<evidence type="ECO:0000259" key="8">
    <source>
        <dbReference type="Pfam" id="PF02838"/>
    </source>
</evidence>